<feature type="region of interest" description="Disordered" evidence="3">
    <location>
        <begin position="1"/>
        <end position="32"/>
    </location>
</feature>
<keyword evidence="1" id="KW-0479">Metal-binding</keyword>
<dbReference type="PROSITE" id="PS50089">
    <property type="entry name" value="ZF_RING_2"/>
    <property type="match status" value="1"/>
</dbReference>
<geneLocation type="mitochondrion" evidence="5"/>
<dbReference type="Proteomes" id="UP000290189">
    <property type="component" value="Unassembled WGS sequence"/>
</dbReference>
<keyword evidence="1" id="KW-0862">Zinc</keyword>
<dbReference type="GO" id="GO:0008270">
    <property type="term" value="F:zinc ion binding"/>
    <property type="evidence" value="ECO:0007669"/>
    <property type="project" value="UniProtKB-KW"/>
</dbReference>
<dbReference type="AlphaFoldDB" id="A0A3P3YF32"/>
<proteinExistence type="predicted"/>
<evidence type="ECO:0000256" key="2">
    <source>
        <dbReference type="SAM" id="Coils"/>
    </source>
</evidence>
<evidence type="ECO:0000256" key="3">
    <source>
        <dbReference type="SAM" id="MobiDB-lite"/>
    </source>
</evidence>
<evidence type="ECO:0000256" key="1">
    <source>
        <dbReference type="PROSITE-ProRule" id="PRU00175"/>
    </source>
</evidence>
<dbReference type="InterPro" id="IPR001841">
    <property type="entry name" value="Znf_RING"/>
</dbReference>
<organism evidence="5 6">
    <name type="scientific">Plasmodiophora brassicae</name>
    <name type="common">Clubroot disease agent</name>
    <dbReference type="NCBI Taxonomy" id="37360"/>
    <lineage>
        <taxon>Eukaryota</taxon>
        <taxon>Sar</taxon>
        <taxon>Rhizaria</taxon>
        <taxon>Endomyxa</taxon>
        <taxon>Phytomyxea</taxon>
        <taxon>Plasmodiophorida</taxon>
        <taxon>Plasmodiophoridae</taxon>
        <taxon>Plasmodiophora</taxon>
    </lineage>
</organism>
<evidence type="ECO:0000313" key="5">
    <source>
        <dbReference type="EMBL" id="SPQ98795.1"/>
    </source>
</evidence>
<feature type="coiled-coil region" evidence="2">
    <location>
        <begin position="108"/>
        <end position="142"/>
    </location>
</feature>
<protein>
    <recommendedName>
        <fullName evidence="4">RING-type domain-containing protein</fullName>
    </recommendedName>
</protein>
<keyword evidence="1" id="KW-0863">Zinc-finger</keyword>
<feature type="region of interest" description="Disordered" evidence="3">
    <location>
        <begin position="219"/>
        <end position="244"/>
    </location>
</feature>
<evidence type="ECO:0000259" key="4">
    <source>
        <dbReference type="PROSITE" id="PS50089"/>
    </source>
</evidence>
<dbReference type="InterPro" id="IPR013083">
    <property type="entry name" value="Znf_RING/FYVE/PHD"/>
</dbReference>
<dbReference type="SUPFAM" id="SSF57850">
    <property type="entry name" value="RING/U-box"/>
    <property type="match status" value="1"/>
</dbReference>
<evidence type="ECO:0000313" key="6">
    <source>
        <dbReference type="Proteomes" id="UP000290189"/>
    </source>
</evidence>
<keyword evidence="5" id="KW-0496">Mitochondrion</keyword>
<gene>
    <name evidence="5" type="ORF">PLBR_LOCUS6010</name>
</gene>
<feature type="domain" description="RING-type" evidence="4">
    <location>
        <begin position="334"/>
        <end position="372"/>
    </location>
</feature>
<accession>A0A3P3YF32</accession>
<dbReference type="Gene3D" id="3.30.40.10">
    <property type="entry name" value="Zinc/RING finger domain, C3HC4 (zinc finger)"/>
    <property type="match status" value="1"/>
</dbReference>
<reference evidence="5 6" key="1">
    <citation type="submission" date="2018-03" db="EMBL/GenBank/DDBJ databases">
        <authorList>
            <person name="Fogelqvist J."/>
        </authorList>
    </citation>
    <scope>NUCLEOTIDE SEQUENCE [LARGE SCALE GENOMIC DNA]</scope>
</reference>
<keyword evidence="2" id="KW-0175">Coiled coil</keyword>
<sequence length="426" mass="48599">MGGRPPGLPRPATGLGRSRPSAKPRPKTSLYLDRDLAYDDDDDNTRIDQETHQQHLQATIGRQTHLATMRFQKEFARQCVSARTRSTEEHKVKMESIVHFYRNNEILFDRIREQAIQQRKTAEELERQKANVTSDRDDLIKKLQMSNVDVKKQRLRRAMHGRRVQENNDEEQCRLQRLADLYFEQLANERQLSVRAHQLTKQHTALKKRTHDIANRLSKVGSPVQKKVPKPTAKPKSPKDERVPSVKFDAARDALEAARSNTRHLSERIEAVRSDMHAADQERQALTARRIGQAASALREFTRNENVDLVRTFCQNFLHTGLTLCQGLERQLQCRSCRQRMVDPVMTLGCLHVQCRKCLSACRAASQCSNCNSLRPSNRFISSPGLDAALTALCALEKRLRSLQACTADLDDAVNPKRFGIPGTNK</sequence>
<name>A0A3P3YF32_PLABS</name>
<dbReference type="EMBL" id="OVEO01000010">
    <property type="protein sequence ID" value="SPQ98795.1"/>
    <property type="molecule type" value="Genomic_DNA"/>
</dbReference>